<feature type="transmembrane region" description="Helical" evidence="1">
    <location>
        <begin position="58"/>
        <end position="81"/>
    </location>
</feature>
<gene>
    <name evidence="3" type="ORF">HELGO_WM54</name>
</gene>
<dbReference type="Pfam" id="PF00487">
    <property type="entry name" value="FA_desaturase"/>
    <property type="match status" value="1"/>
</dbReference>
<reference evidence="3" key="1">
    <citation type="submission" date="2020-01" db="EMBL/GenBank/DDBJ databases">
        <authorList>
            <person name="Meier V. D."/>
            <person name="Meier V D."/>
        </authorList>
    </citation>
    <scope>NUCLEOTIDE SEQUENCE</scope>
    <source>
        <strain evidence="3">HLG_WM_MAG_01</strain>
    </source>
</reference>
<feature type="transmembrane region" description="Helical" evidence="1">
    <location>
        <begin position="151"/>
        <end position="170"/>
    </location>
</feature>
<dbReference type="EMBL" id="CACVAS010000058">
    <property type="protein sequence ID" value="CAA6810328.1"/>
    <property type="molecule type" value="Genomic_DNA"/>
</dbReference>
<feature type="domain" description="Fatty acid desaturase" evidence="2">
    <location>
        <begin position="51"/>
        <end position="305"/>
    </location>
</feature>
<proteinExistence type="predicted"/>
<feature type="transmembrane region" description="Helical" evidence="1">
    <location>
        <begin position="190"/>
        <end position="215"/>
    </location>
</feature>
<dbReference type="PANTHER" id="PTHR19353:SF19">
    <property type="entry name" value="DELTA(5) FATTY ACID DESATURASE C-RELATED"/>
    <property type="match status" value="1"/>
</dbReference>
<name>A0A6S6SJN8_9BACT</name>
<dbReference type="GO" id="GO:0016020">
    <property type="term" value="C:membrane"/>
    <property type="evidence" value="ECO:0007669"/>
    <property type="project" value="TreeGrafter"/>
</dbReference>
<evidence type="ECO:0000259" key="2">
    <source>
        <dbReference type="Pfam" id="PF00487"/>
    </source>
</evidence>
<dbReference type="GO" id="GO:0008610">
    <property type="term" value="P:lipid biosynthetic process"/>
    <property type="evidence" value="ECO:0007669"/>
    <property type="project" value="UniProtKB-ARBA"/>
</dbReference>
<sequence length="321" mass="37378">MQKTPQYPDIFHELKSSVRDAGLLDRVPIRGSIEMIAVLLSMIVALITSPLWHPLLLALFITIIMTRAVFVSHDILHLQYFKNKTFSKKLSYPFSALILSNSSSWWDYKHNVNHHTYCNIVEKDEDIRALDGAFTEKNKGNSAFIKKHKHLIFWGAQFFMFPAFIAQSYAFVIRRKLWGEFTLMLLHWPLIWGTLLYQIGTIDTLIVALTVNFILSPWLSFGFITNHLGCETFNEKEGQSLSWMELQMRGSRSLKGGSLVHWFYGGLNTQIEHHLFPKAPRFHLLKVQKLTKEFAKKHHLFYFETTPILAYIQINDAIKKY</sequence>
<dbReference type="CDD" id="cd03506">
    <property type="entry name" value="Delta6-FADS-like"/>
    <property type="match status" value="1"/>
</dbReference>
<protein>
    <recommendedName>
        <fullName evidence="2">Fatty acid desaturase domain-containing protein</fullName>
    </recommendedName>
</protein>
<keyword evidence="1" id="KW-0472">Membrane</keyword>
<keyword evidence="1" id="KW-0812">Transmembrane</keyword>
<dbReference type="InterPro" id="IPR005804">
    <property type="entry name" value="FA_desaturase_dom"/>
</dbReference>
<dbReference type="InterPro" id="IPR012171">
    <property type="entry name" value="Fatty_acid_desaturase"/>
</dbReference>
<keyword evidence="1" id="KW-1133">Transmembrane helix</keyword>
<evidence type="ECO:0000313" key="3">
    <source>
        <dbReference type="EMBL" id="CAA6810328.1"/>
    </source>
</evidence>
<dbReference type="GO" id="GO:0016717">
    <property type="term" value="F:oxidoreductase activity, acting on paired donors, with oxidation of a pair of donors resulting in the reduction of molecular oxygen to two molecules of water"/>
    <property type="evidence" value="ECO:0007669"/>
    <property type="project" value="TreeGrafter"/>
</dbReference>
<accession>A0A6S6SJN8</accession>
<dbReference type="PANTHER" id="PTHR19353">
    <property type="entry name" value="FATTY ACID DESATURASE 2"/>
    <property type="match status" value="1"/>
</dbReference>
<organism evidence="3">
    <name type="scientific">uncultured Sulfurovum sp</name>
    <dbReference type="NCBI Taxonomy" id="269237"/>
    <lineage>
        <taxon>Bacteria</taxon>
        <taxon>Pseudomonadati</taxon>
        <taxon>Campylobacterota</taxon>
        <taxon>Epsilonproteobacteria</taxon>
        <taxon>Campylobacterales</taxon>
        <taxon>Sulfurovaceae</taxon>
        <taxon>Sulfurovum</taxon>
        <taxon>environmental samples</taxon>
    </lineage>
</organism>
<dbReference type="AlphaFoldDB" id="A0A6S6SJN8"/>
<feature type="transmembrane region" description="Helical" evidence="1">
    <location>
        <begin position="33"/>
        <end position="52"/>
    </location>
</feature>
<evidence type="ECO:0000256" key="1">
    <source>
        <dbReference type="SAM" id="Phobius"/>
    </source>
</evidence>